<sequence>MNITVYNIPRVLGSNDPEDFSRMFEILTVDDQNPDFVASYTVSSTRQNITTVICTYEQSAIQQKLDGDFERVYGTLGLTRFGRKCVDAGMVKAMLNIAADSSYSSDVPKERYMGQYNALESLAYLMQCGDLNQRGELLDEMLKHDVIDICLRKLDHPLCVHRQQSINLLRVLSSESFLGQKISAEVAASIITAMCKFTLEGPRVFIDGLFASATTWQSRMFMGSDQYPASRAGRYVPRYYAMAQESALWAVHGLLCTSPPPPRKFCLDIIKDKPEIVDMLFDCTIIARPAWYPETQVDSIACEILALLFQPPLHIVPGVSSNVERDPEFHEWKQSLGKLTSREGWDVRIIQAWNKLRNEDIAGVRRLFSRVEQDYFAFEPPNKESFRSIFGYRGTSRIALLRLIANISHVAESLSNAQIESFLWIAYEASRKVKNINECHNESDMFSVIERSEEVFRSPMYTVSSNTTVDAPEQIAEERVLGPTALARLLAVLAQRNRLGKLQSLKKPTDGLSPSTSLDQVQQIIHPDAIKRFLKIALQRVKARMETGRKRDDTDHARAAYTSAAELAAALVALDTFTQGQYNGEVKGARKELVLALGSASEMALRSKKFHKALSFAMGAVTIADGIPTSEGLDSSVVSRNKQRVNQARAVVGSG</sequence>
<dbReference type="Proteomes" id="UP000790709">
    <property type="component" value="Unassembled WGS sequence"/>
</dbReference>
<name>A0ACB8BHP9_9AGAM</name>
<organism evidence="1 2">
    <name type="scientific">Leucogyrophana mollusca</name>
    <dbReference type="NCBI Taxonomy" id="85980"/>
    <lineage>
        <taxon>Eukaryota</taxon>
        <taxon>Fungi</taxon>
        <taxon>Dikarya</taxon>
        <taxon>Basidiomycota</taxon>
        <taxon>Agaricomycotina</taxon>
        <taxon>Agaricomycetes</taxon>
        <taxon>Agaricomycetidae</taxon>
        <taxon>Boletales</taxon>
        <taxon>Boletales incertae sedis</taxon>
        <taxon>Leucogyrophana</taxon>
    </lineage>
</organism>
<keyword evidence="2" id="KW-1185">Reference proteome</keyword>
<gene>
    <name evidence="1" type="ORF">BV22DRAFT_1089743</name>
</gene>
<evidence type="ECO:0000313" key="2">
    <source>
        <dbReference type="Proteomes" id="UP000790709"/>
    </source>
</evidence>
<comment type="caution">
    <text evidence="1">The sequence shown here is derived from an EMBL/GenBank/DDBJ whole genome shotgun (WGS) entry which is preliminary data.</text>
</comment>
<protein>
    <submittedName>
        <fullName evidence="1">Uncharacterized protein</fullName>
    </submittedName>
</protein>
<dbReference type="EMBL" id="MU266410">
    <property type="protein sequence ID" value="KAH7925032.1"/>
    <property type="molecule type" value="Genomic_DNA"/>
</dbReference>
<accession>A0ACB8BHP9</accession>
<reference evidence="1" key="1">
    <citation type="journal article" date="2021" name="New Phytol.">
        <title>Evolutionary innovations through gain and loss of genes in the ectomycorrhizal Boletales.</title>
        <authorList>
            <person name="Wu G."/>
            <person name="Miyauchi S."/>
            <person name="Morin E."/>
            <person name="Kuo A."/>
            <person name="Drula E."/>
            <person name="Varga T."/>
            <person name="Kohler A."/>
            <person name="Feng B."/>
            <person name="Cao Y."/>
            <person name="Lipzen A."/>
            <person name="Daum C."/>
            <person name="Hundley H."/>
            <person name="Pangilinan J."/>
            <person name="Johnson J."/>
            <person name="Barry K."/>
            <person name="LaButti K."/>
            <person name="Ng V."/>
            <person name="Ahrendt S."/>
            <person name="Min B."/>
            <person name="Choi I.G."/>
            <person name="Park H."/>
            <person name="Plett J.M."/>
            <person name="Magnuson J."/>
            <person name="Spatafora J.W."/>
            <person name="Nagy L.G."/>
            <person name="Henrissat B."/>
            <person name="Grigoriev I.V."/>
            <person name="Yang Z.L."/>
            <person name="Xu J."/>
            <person name="Martin F.M."/>
        </authorList>
    </citation>
    <scope>NUCLEOTIDE SEQUENCE</scope>
    <source>
        <strain evidence="1">KUC20120723A-06</strain>
    </source>
</reference>
<proteinExistence type="predicted"/>
<evidence type="ECO:0000313" key="1">
    <source>
        <dbReference type="EMBL" id="KAH7925032.1"/>
    </source>
</evidence>